<proteinExistence type="predicted"/>
<dbReference type="RefSeq" id="WP_188571021.1">
    <property type="nucleotide sequence ID" value="NZ_BMFW01000005.1"/>
</dbReference>
<dbReference type="EMBL" id="BMFW01000005">
    <property type="protein sequence ID" value="GGH93700.1"/>
    <property type="molecule type" value="Genomic_DNA"/>
</dbReference>
<sequence>MDWQIIGIVSGAVAATVALATFVTSQLKPKVRAAAQFWAHLVGVEANVITGQERIPGLFEVIRDLKALAGRLEDRLEERLDQQDEVLANQDGVLETIRHEVEFNNGSSVKDATLRLEKGQTEHVAKLVELAAKLEEHLKPVPAAPVTNVTIHTQEAPHEASQ</sequence>
<keyword evidence="2" id="KW-1185">Reference proteome</keyword>
<dbReference type="Proteomes" id="UP000643279">
    <property type="component" value="Unassembled WGS sequence"/>
</dbReference>
<evidence type="ECO:0000313" key="2">
    <source>
        <dbReference type="Proteomes" id="UP000643279"/>
    </source>
</evidence>
<protein>
    <recommendedName>
        <fullName evidence="3">DUF2730 family protein</fullName>
    </recommendedName>
</protein>
<accession>A0ABQ2ALU2</accession>
<comment type="caution">
    <text evidence="1">The sequence shown here is derived from an EMBL/GenBank/DDBJ whole genome shotgun (WGS) entry which is preliminary data.</text>
</comment>
<evidence type="ECO:0008006" key="3">
    <source>
        <dbReference type="Google" id="ProtNLM"/>
    </source>
</evidence>
<organism evidence="1 2">
    <name type="scientific">Arthrobacter liuii</name>
    <dbReference type="NCBI Taxonomy" id="1476996"/>
    <lineage>
        <taxon>Bacteria</taxon>
        <taxon>Bacillati</taxon>
        <taxon>Actinomycetota</taxon>
        <taxon>Actinomycetes</taxon>
        <taxon>Micrococcales</taxon>
        <taxon>Micrococcaceae</taxon>
        <taxon>Arthrobacter</taxon>
    </lineage>
</organism>
<reference evidence="2" key="1">
    <citation type="journal article" date="2019" name="Int. J. Syst. Evol. Microbiol.">
        <title>The Global Catalogue of Microorganisms (GCM) 10K type strain sequencing project: providing services to taxonomists for standard genome sequencing and annotation.</title>
        <authorList>
            <consortium name="The Broad Institute Genomics Platform"/>
            <consortium name="The Broad Institute Genome Sequencing Center for Infectious Disease"/>
            <person name="Wu L."/>
            <person name="Ma J."/>
        </authorList>
    </citation>
    <scope>NUCLEOTIDE SEQUENCE [LARGE SCALE GENOMIC DNA]</scope>
    <source>
        <strain evidence="2">CGMCC 1.12778</strain>
    </source>
</reference>
<name>A0ABQ2ALU2_9MICC</name>
<evidence type="ECO:0000313" key="1">
    <source>
        <dbReference type="EMBL" id="GGH93700.1"/>
    </source>
</evidence>
<gene>
    <name evidence="1" type="ORF">GCM10007170_15180</name>
</gene>